<keyword evidence="3" id="KW-1185">Reference proteome</keyword>
<feature type="domain" description="Core" evidence="1">
    <location>
        <begin position="2"/>
        <end position="89"/>
    </location>
</feature>
<evidence type="ECO:0000259" key="1">
    <source>
        <dbReference type="Pfam" id="PF01521"/>
    </source>
</evidence>
<dbReference type="InterPro" id="IPR035903">
    <property type="entry name" value="HesB-like_dom_sf"/>
</dbReference>
<evidence type="ECO:0000313" key="3">
    <source>
        <dbReference type="Proteomes" id="UP001597519"/>
    </source>
</evidence>
<protein>
    <submittedName>
        <fullName evidence="2">HesB/YadR/YfhF family protein</fullName>
    </submittedName>
</protein>
<dbReference type="Pfam" id="PF01521">
    <property type="entry name" value="Fe-S_biosyn"/>
    <property type="match status" value="1"/>
</dbReference>
<dbReference type="InterPro" id="IPR000361">
    <property type="entry name" value="ATAP_core_dom"/>
</dbReference>
<sequence>MIEVTDKALKWLEKELEPESHQGVNLYVRYGGETQLKQGFSPAITVDTIPDDAETFEFNNLIVFINESDLWYFKDNKLTIDVDGEEIKFIPKND</sequence>
<reference evidence="3" key="1">
    <citation type="journal article" date="2019" name="Int. J. Syst. Evol. Microbiol.">
        <title>The Global Catalogue of Microorganisms (GCM) 10K type strain sequencing project: providing services to taxonomists for standard genome sequencing and annotation.</title>
        <authorList>
            <consortium name="The Broad Institute Genomics Platform"/>
            <consortium name="The Broad Institute Genome Sequencing Center for Infectious Disease"/>
            <person name="Wu L."/>
            <person name="Ma J."/>
        </authorList>
    </citation>
    <scope>NUCLEOTIDE SEQUENCE [LARGE SCALE GENOMIC DNA]</scope>
    <source>
        <strain evidence="3">KCTC 33575</strain>
    </source>
</reference>
<dbReference type="Gene3D" id="2.60.300.12">
    <property type="entry name" value="HesB-like domain"/>
    <property type="match status" value="1"/>
</dbReference>
<dbReference type="SUPFAM" id="SSF89360">
    <property type="entry name" value="HesB-like domain"/>
    <property type="match status" value="1"/>
</dbReference>
<comment type="caution">
    <text evidence="2">The sequence shown here is derived from an EMBL/GenBank/DDBJ whole genome shotgun (WGS) entry which is preliminary data.</text>
</comment>
<name>A0ABW5WRX1_9STAP</name>
<proteinExistence type="predicted"/>
<organism evidence="2 3">
    <name type="scientific">Corticicoccus populi</name>
    <dbReference type="NCBI Taxonomy" id="1812821"/>
    <lineage>
        <taxon>Bacteria</taxon>
        <taxon>Bacillati</taxon>
        <taxon>Bacillota</taxon>
        <taxon>Bacilli</taxon>
        <taxon>Bacillales</taxon>
        <taxon>Staphylococcaceae</taxon>
        <taxon>Corticicoccus</taxon>
    </lineage>
</organism>
<dbReference type="Proteomes" id="UP001597519">
    <property type="component" value="Unassembled WGS sequence"/>
</dbReference>
<dbReference type="EMBL" id="JBHUOQ010000001">
    <property type="protein sequence ID" value="MFD2829257.1"/>
    <property type="molecule type" value="Genomic_DNA"/>
</dbReference>
<dbReference type="RefSeq" id="WP_377771103.1">
    <property type="nucleotide sequence ID" value="NZ_JBHUOQ010000001.1"/>
</dbReference>
<accession>A0ABW5WRX1</accession>
<evidence type="ECO:0000313" key="2">
    <source>
        <dbReference type="EMBL" id="MFD2829257.1"/>
    </source>
</evidence>
<gene>
    <name evidence="2" type="ORF">ACFSX4_02180</name>
</gene>